<dbReference type="EMBL" id="JACGWO010000004">
    <property type="protein sequence ID" value="KAK4428509.1"/>
    <property type="molecule type" value="Genomic_DNA"/>
</dbReference>
<comment type="caution">
    <text evidence="2">The sequence shown here is derived from an EMBL/GenBank/DDBJ whole genome shotgun (WGS) entry which is preliminary data.</text>
</comment>
<reference evidence="2" key="1">
    <citation type="submission" date="2020-06" db="EMBL/GenBank/DDBJ databases">
        <authorList>
            <person name="Li T."/>
            <person name="Hu X."/>
            <person name="Zhang T."/>
            <person name="Song X."/>
            <person name="Zhang H."/>
            <person name="Dai N."/>
            <person name="Sheng W."/>
            <person name="Hou X."/>
            <person name="Wei L."/>
        </authorList>
    </citation>
    <scope>NUCLEOTIDE SEQUENCE</scope>
    <source>
        <strain evidence="2">3651</strain>
        <tissue evidence="2">Leaf</tissue>
    </source>
</reference>
<accession>A0AAE2CNM3</accession>
<organism evidence="2 3">
    <name type="scientific">Sesamum alatum</name>
    <dbReference type="NCBI Taxonomy" id="300844"/>
    <lineage>
        <taxon>Eukaryota</taxon>
        <taxon>Viridiplantae</taxon>
        <taxon>Streptophyta</taxon>
        <taxon>Embryophyta</taxon>
        <taxon>Tracheophyta</taxon>
        <taxon>Spermatophyta</taxon>
        <taxon>Magnoliopsida</taxon>
        <taxon>eudicotyledons</taxon>
        <taxon>Gunneridae</taxon>
        <taxon>Pentapetalae</taxon>
        <taxon>asterids</taxon>
        <taxon>lamiids</taxon>
        <taxon>Lamiales</taxon>
        <taxon>Pedaliaceae</taxon>
        <taxon>Sesamum</taxon>
    </lineage>
</organism>
<proteinExistence type="predicted"/>
<evidence type="ECO:0000313" key="2">
    <source>
        <dbReference type="EMBL" id="KAK4428509.1"/>
    </source>
</evidence>
<feature type="region of interest" description="Disordered" evidence="1">
    <location>
        <begin position="35"/>
        <end position="55"/>
    </location>
</feature>
<dbReference type="AlphaFoldDB" id="A0AAE2CNM3"/>
<dbReference type="Proteomes" id="UP001293254">
    <property type="component" value="Unassembled WGS sequence"/>
</dbReference>
<evidence type="ECO:0000256" key="1">
    <source>
        <dbReference type="SAM" id="MobiDB-lite"/>
    </source>
</evidence>
<reference evidence="2" key="2">
    <citation type="journal article" date="2024" name="Plant">
        <title>Genomic evolution and insights into agronomic trait innovations of Sesamum species.</title>
        <authorList>
            <person name="Miao H."/>
            <person name="Wang L."/>
            <person name="Qu L."/>
            <person name="Liu H."/>
            <person name="Sun Y."/>
            <person name="Le M."/>
            <person name="Wang Q."/>
            <person name="Wei S."/>
            <person name="Zheng Y."/>
            <person name="Lin W."/>
            <person name="Duan Y."/>
            <person name="Cao H."/>
            <person name="Xiong S."/>
            <person name="Wang X."/>
            <person name="Wei L."/>
            <person name="Li C."/>
            <person name="Ma Q."/>
            <person name="Ju M."/>
            <person name="Zhao R."/>
            <person name="Li G."/>
            <person name="Mu C."/>
            <person name="Tian Q."/>
            <person name="Mei H."/>
            <person name="Zhang T."/>
            <person name="Gao T."/>
            <person name="Zhang H."/>
        </authorList>
    </citation>
    <scope>NUCLEOTIDE SEQUENCE</scope>
    <source>
        <strain evidence="2">3651</strain>
    </source>
</reference>
<sequence>MAGGCRSCSAVWYCSGHGPNIFGNFRYMPDDNGGSASLAARDSGSTSPSPGRLDDHRQLDLDVGPRLHEQLQGAVSEPGQVEVGLVPPSIPQAQISDNRRASSTPAISLLGHAGLKNLAHVGLRPVGFPISELGGSSLAGAITSNQGITSSVWLRDSSSASPSRPADSSLRIPDDFGKILASSTLIEVPFGTQDASFLNLDQVSSKGYGVRGRGRRIGNGHGIMGHRVGRGSKRALPPSLQVVSSPRPSKHHLVDESSDSAILDMRGLAILGVTDACGRLQFVVAWIERWRRMLGVRCFRHTLSVRYPQSIRTIALYWFTGRPNSQRRLVLVVVASGLKLLGHRRQNVLILLRMCGNPSYLWEGLAQSLRSLGGALNCWSFGASQDFLG</sequence>
<gene>
    <name evidence="2" type="ORF">Salat_1150600</name>
</gene>
<protein>
    <submittedName>
        <fullName evidence="2">Uncharacterized protein</fullName>
    </submittedName>
</protein>
<name>A0AAE2CNM3_9LAMI</name>
<keyword evidence="3" id="KW-1185">Reference proteome</keyword>
<evidence type="ECO:0000313" key="3">
    <source>
        <dbReference type="Proteomes" id="UP001293254"/>
    </source>
</evidence>